<keyword evidence="3" id="KW-1185">Reference proteome</keyword>
<name>A0A8H8DEL7_9FUNG</name>
<dbReference type="AlphaFoldDB" id="A0A8H8DEL7"/>
<dbReference type="OrthoDB" id="432970at2759"/>
<sequence length="324" mass="35547">ALYNLLTEPGCRRKYAYNPHNIDVVRRVGKEVDFSVVCHAKTKPSVRALTVASGPVDSQLKNYITDTLVDQMPNLEGLQRALEELVLMPPPPHSAGCSIQQAWCAGSSRAHMPLPRLEGDRGEPDAYGVRSRPPGQDASGPEVKRRARTGFAFASFCGRPGLSARFFPPSWASAALSKCVFPPHSLFFSAFRPEFLRAHQRLPPPAHTARLKSRRVPFLDISRARRAAPSPAWRRPTTSTSSRRCSATRAAGSAATWRRNAVLGARPNGPSPSPPPLRDVKKKALAGKRVRAAFTDGILRVFPSPHPFPPLRPASLPKQNREPE</sequence>
<gene>
    <name evidence="2" type="ORF">BJ554DRAFT_4534</name>
</gene>
<proteinExistence type="predicted"/>
<accession>A0A8H8DEL7</accession>
<protein>
    <submittedName>
        <fullName evidence="2">Uncharacterized protein</fullName>
    </submittedName>
</protein>
<evidence type="ECO:0000256" key="1">
    <source>
        <dbReference type="SAM" id="MobiDB-lite"/>
    </source>
</evidence>
<dbReference type="EMBL" id="JAEFCI010012631">
    <property type="protein sequence ID" value="KAG5455889.1"/>
    <property type="molecule type" value="Genomic_DNA"/>
</dbReference>
<reference evidence="2 3" key="1">
    <citation type="journal article" name="Sci. Rep.">
        <title>Genome-scale phylogenetic analyses confirm Olpidium as the closest living zoosporic fungus to the non-flagellated, terrestrial fungi.</title>
        <authorList>
            <person name="Chang Y."/>
            <person name="Rochon D."/>
            <person name="Sekimoto S."/>
            <person name="Wang Y."/>
            <person name="Chovatia M."/>
            <person name="Sandor L."/>
            <person name="Salamov A."/>
            <person name="Grigoriev I.V."/>
            <person name="Stajich J.E."/>
            <person name="Spatafora J.W."/>
        </authorList>
    </citation>
    <scope>NUCLEOTIDE SEQUENCE [LARGE SCALE GENOMIC DNA]</scope>
    <source>
        <strain evidence="2">S191</strain>
    </source>
</reference>
<feature type="region of interest" description="Disordered" evidence="1">
    <location>
        <begin position="227"/>
        <end position="283"/>
    </location>
</feature>
<evidence type="ECO:0000313" key="2">
    <source>
        <dbReference type="EMBL" id="KAG5455889.1"/>
    </source>
</evidence>
<feature type="non-terminal residue" evidence="2">
    <location>
        <position position="1"/>
    </location>
</feature>
<feature type="region of interest" description="Disordered" evidence="1">
    <location>
        <begin position="118"/>
        <end position="144"/>
    </location>
</feature>
<evidence type="ECO:0000313" key="3">
    <source>
        <dbReference type="Proteomes" id="UP000673691"/>
    </source>
</evidence>
<comment type="caution">
    <text evidence="2">The sequence shown here is derived from an EMBL/GenBank/DDBJ whole genome shotgun (WGS) entry which is preliminary data.</text>
</comment>
<organism evidence="2 3">
    <name type="scientific">Olpidium bornovanus</name>
    <dbReference type="NCBI Taxonomy" id="278681"/>
    <lineage>
        <taxon>Eukaryota</taxon>
        <taxon>Fungi</taxon>
        <taxon>Fungi incertae sedis</taxon>
        <taxon>Olpidiomycota</taxon>
        <taxon>Olpidiomycotina</taxon>
        <taxon>Olpidiomycetes</taxon>
        <taxon>Olpidiales</taxon>
        <taxon>Olpidiaceae</taxon>
        <taxon>Olpidium</taxon>
    </lineage>
</organism>
<feature type="compositionally biased region" description="Low complexity" evidence="1">
    <location>
        <begin position="227"/>
        <end position="259"/>
    </location>
</feature>
<dbReference type="Proteomes" id="UP000673691">
    <property type="component" value="Unassembled WGS sequence"/>
</dbReference>
<feature type="region of interest" description="Disordered" evidence="1">
    <location>
        <begin position="301"/>
        <end position="324"/>
    </location>
</feature>